<dbReference type="InterPro" id="IPR001173">
    <property type="entry name" value="Glyco_trans_2-like"/>
</dbReference>
<dbReference type="RefSeq" id="WP_075643288.1">
    <property type="nucleotide sequence ID" value="NZ_FCOC02000008.1"/>
</dbReference>
<dbReference type="SUPFAM" id="SSF53448">
    <property type="entry name" value="Nucleotide-diphospho-sugar transferases"/>
    <property type="match status" value="1"/>
</dbReference>
<dbReference type="Proteomes" id="UP000054893">
    <property type="component" value="Unassembled WGS sequence"/>
</dbReference>
<dbReference type="Pfam" id="PF00535">
    <property type="entry name" value="Glycos_transf_2"/>
    <property type="match status" value="1"/>
</dbReference>
<sequence length="267" mass="28867">MNQQIDTPTLSTVIPCHNGASTLARAILSAINQVELNELVVVVDASSDNSALIAQQFAQSDPRVRVIDLVTRGGPGFARNIGAAAATGDILCFLDSDDEHLPGYYKFAKAALTANPQWGAVKSGAEIVGLPADLSCEDSDPRYAAAMYSAPWNLAMRRPLFWLVGGFPQSALFLGEFGGEDIALNRAFHANFPVAITALKFCRHYNHHNSHLERFLRRATVVDGEIVVSKGQPDKRDLAVNDAVLQHVAQAAANRSVLSRYMALDQP</sequence>
<gene>
    <name evidence="2" type="ORF">AWB64_03025</name>
</gene>
<dbReference type="Gene3D" id="3.90.550.10">
    <property type="entry name" value="Spore Coat Polysaccharide Biosynthesis Protein SpsA, Chain A"/>
    <property type="match status" value="1"/>
</dbReference>
<dbReference type="PANTHER" id="PTHR43685">
    <property type="entry name" value="GLYCOSYLTRANSFERASE"/>
    <property type="match status" value="1"/>
</dbReference>
<dbReference type="InterPro" id="IPR050834">
    <property type="entry name" value="Glycosyltransf_2"/>
</dbReference>
<name>A0A158GLG3_CABSO</name>
<keyword evidence="2" id="KW-0808">Transferase</keyword>
<evidence type="ECO:0000313" key="3">
    <source>
        <dbReference type="Proteomes" id="UP000054893"/>
    </source>
</evidence>
<reference evidence="2 3" key="1">
    <citation type="submission" date="2016-01" db="EMBL/GenBank/DDBJ databases">
        <authorList>
            <person name="Oliw E.H."/>
        </authorList>
    </citation>
    <scope>NUCLEOTIDE SEQUENCE [LARGE SCALE GENOMIC DNA]</scope>
    <source>
        <strain evidence="2">LMG 22029</strain>
    </source>
</reference>
<dbReference type="CDD" id="cd00761">
    <property type="entry name" value="Glyco_tranf_GTA_type"/>
    <property type="match status" value="1"/>
</dbReference>
<dbReference type="OrthoDB" id="9802649at2"/>
<dbReference type="EMBL" id="FCOC02000008">
    <property type="protein sequence ID" value="SAL32661.1"/>
    <property type="molecule type" value="Genomic_DNA"/>
</dbReference>
<feature type="domain" description="Glycosyltransferase 2-like" evidence="1">
    <location>
        <begin position="11"/>
        <end position="105"/>
    </location>
</feature>
<protein>
    <submittedName>
        <fullName evidence="2">Glycosyl transferase</fullName>
    </submittedName>
</protein>
<organism evidence="2 3">
    <name type="scientific">Caballeronia sordidicola</name>
    <name type="common">Burkholderia sordidicola</name>
    <dbReference type="NCBI Taxonomy" id="196367"/>
    <lineage>
        <taxon>Bacteria</taxon>
        <taxon>Pseudomonadati</taxon>
        <taxon>Pseudomonadota</taxon>
        <taxon>Betaproteobacteria</taxon>
        <taxon>Burkholderiales</taxon>
        <taxon>Burkholderiaceae</taxon>
        <taxon>Caballeronia</taxon>
    </lineage>
</organism>
<dbReference type="GO" id="GO:0016740">
    <property type="term" value="F:transferase activity"/>
    <property type="evidence" value="ECO:0007669"/>
    <property type="project" value="UniProtKB-KW"/>
</dbReference>
<proteinExistence type="predicted"/>
<dbReference type="InterPro" id="IPR029044">
    <property type="entry name" value="Nucleotide-diphossugar_trans"/>
</dbReference>
<accession>A0A158GLG3</accession>
<dbReference type="AlphaFoldDB" id="A0A158GLG3"/>
<dbReference type="PANTHER" id="PTHR43685:SF2">
    <property type="entry name" value="GLYCOSYLTRANSFERASE 2-LIKE DOMAIN-CONTAINING PROTEIN"/>
    <property type="match status" value="1"/>
</dbReference>
<evidence type="ECO:0000259" key="1">
    <source>
        <dbReference type="Pfam" id="PF00535"/>
    </source>
</evidence>
<evidence type="ECO:0000313" key="2">
    <source>
        <dbReference type="EMBL" id="SAL32661.1"/>
    </source>
</evidence>